<dbReference type="GeneID" id="27686857"/>
<dbReference type="OMA" id="QPIYPRQ"/>
<reference evidence="5 6" key="1">
    <citation type="submission" date="2009-08" db="EMBL/GenBank/DDBJ databases">
        <title>The Genome Sequence of Spizellomyces punctatus strain DAOM BR117.</title>
        <authorList>
            <consortium name="The Broad Institute Genome Sequencing Platform"/>
            <person name="Russ C."/>
            <person name="Cuomo C."/>
            <person name="Shea T."/>
            <person name="Young S.K."/>
            <person name="Zeng Q."/>
            <person name="Koehrsen M."/>
            <person name="Haas B."/>
            <person name="Borodovsky M."/>
            <person name="Guigo R."/>
            <person name="Alvarado L."/>
            <person name="Berlin A."/>
            <person name="Bochicchio J."/>
            <person name="Borenstein D."/>
            <person name="Chapman S."/>
            <person name="Chen Z."/>
            <person name="Engels R."/>
            <person name="Freedman E."/>
            <person name="Gellesch M."/>
            <person name="Goldberg J."/>
            <person name="Griggs A."/>
            <person name="Gujja S."/>
            <person name="Heiman D."/>
            <person name="Hepburn T."/>
            <person name="Howarth C."/>
            <person name="Jen D."/>
            <person name="Larson L."/>
            <person name="Lewis B."/>
            <person name="Mehta T."/>
            <person name="Park D."/>
            <person name="Pearson M."/>
            <person name="Roberts A."/>
            <person name="Saif S."/>
            <person name="Shenoy N."/>
            <person name="Sisk P."/>
            <person name="Stolte C."/>
            <person name="Sykes S."/>
            <person name="Thomson T."/>
            <person name="Walk T."/>
            <person name="White J."/>
            <person name="Yandava C."/>
            <person name="Burger G."/>
            <person name="Gray M.W."/>
            <person name="Holland P.W.H."/>
            <person name="King N."/>
            <person name="Lang F.B.F."/>
            <person name="Roger A.J."/>
            <person name="Ruiz-Trillo I."/>
            <person name="Lander E."/>
            <person name="Nusbaum C."/>
        </authorList>
    </citation>
    <scope>NUCLEOTIDE SEQUENCE [LARGE SCALE GENOMIC DNA]</scope>
    <source>
        <strain evidence="5 6">DAOM BR117</strain>
    </source>
</reference>
<dbReference type="GO" id="GO:0043332">
    <property type="term" value="C:mating projection tip"/>
    <property type="evidence" value="ECO:0007669"/>
    <property type="project" value="TreeGrafter"/>
</dbReference>
<dbReference type="InterPro" id="IPR001331">
    <property type="entry name" value="GDS_CDC24_CS"/>
</dbReference>
<dbReference type="GO" id="GO:0005737">
    <property type="term" value="C:cytoplasm"/>
    <property type="evidence" value="ECO:0007669"/>
    <property type="project" value="TreeGrafter"/>
</dbReference>
<dbReference type="InterPro" id="IPR035899">
    <property type="entry name" value="DBL_dom_sf"/>
</dbReference>
<evidence type="ECO:0000313" key="5">
    <source>
        <dbReference type="EMBL" id="KND01531.1"/>
    </source>
</evidence>
<dbReference type="Gene3D" id="3.10.20.90">
    <property type="entry name" value="Phosphatidylinositol 3-kinase Catalytic Subunit, Chain A, domain 1"/>
    <property type="match status" value="1"/>
</dbReference>
<dbReference type="CDD" id="cd13246">
    <property type="entry name" value="PH_Scd1"/>
    <property type="match status" value="1"/>
</dbReference>
<feature type="region of interest" description="Disordered" evidence="1">
    <location>
        <begin position="830"/>
        <end position="865"/>
    </location>
</feature>
<dbReference type="FunCoup" id="A0A0L0HJ88">
    <property type="interactions" value="48"/>
</dbReference>
<dbReference type="InterPro" id="IPR053793">
    <property type="entry name" value="PB1-like"/>
</dbReference>
<dbReference type="RefSeq" id="XP_016609570.1">
    <property type="nucleotide sequence ID" value="XM_016751604.1"/>
</dbReference>
<dbReference type="Gene3D" id="1.20.900.10">
    <property type="entry name" value="Dbl homology (DH) domain"/>
    <property type="match status" value="1"/>
</dbReference>
<dbReference type="PROSITE" id="PS00741">
    <property type="entry name" value="DH_1"/>
    <property type="match status" value="1"/>
</dbReference>
<dbReference type="InterPro" id="IPR000219">
    <property type="entry name" value="DH_dom"/>
</dbReference>
<dbReference type="PANTHER" id="PTHR47339">
    <property type="entry name" value="CELL DIVISION CONTROL PROTEIN 24"/>
    <property type="match status" value="1"/>
</dbReference>
<dbReference type="eggNOG" id="KOG3519">
    <property type="taxonomic scope" value="Eukaryota"/>
</dbReference>
<dbReference type="PROSITE" id="PS51745">
    <property type="entry name" value="PB1"/>
    <property type="match status" value="1"/>
</dbReference>
<dbReference type="AlphaFoldDB" id="A0A0L0HJ88"/>
<dbReference type="CDD" id="cd00160">
    <property type="entry name" value="RhoGEF"/>
    <property type="match status" value="1"/>
</dbReference>
<dbReference type="Pfam" id="PF00564">
    <property type="entry name" value="PB1"/>
    <property type="match status" value="1"/>
</dbReference>
<feature type="compositionally biased region" description="Pro residues" evidence="1">
    <location>
        <begin position="686"/>
        <end position="700"/>
    </location>
</feature>
<accession>A0A0L0HJ88</accession>
<dbReference type="GO" id="GO:0005085">
    <property type="term" value="F:guanyl-nucleotide exchange factor activity"/>
    <property type="evidence" value="ECO:0007669"/>
    <property type="project" value="InterPro"/>
</dbReference>
<feature type="compositionally biased region" description="Basic and acidic residues" evidence="1">
    <location>
        <begin position="538"/>
        <end position="551"/>
    </location>
</feature>
<feature type="compositionally biased region" description="Polar residues" evidence="1">
    <location>
        <begin position="586"/>
        <end position="597"/>
    </location>
</feature>
<feature type="region of interest" description="Disordered" evidence="1">
    <location>
        <begin position="535"/>
        <end position="785"/>
    </location>
</feature>
<keyword evidence="6" id="KW-1185">Reference proteome</keyword>
<feature type="domain" description="PB1" evidence="4">
    <location>
        <begin position="901"/>
        <end position="992"/>
    </location>
</feature>
<dbReference type="InParanoid" id="A0A0L0HJ88"/>
<gene>
    <name evidence="5" type="ORF">SPPG_03330</name>
</gene>
<dbReference type="GO" id="GO:0005634">
    <property type="term" value="C:nucleus"/>
    <property type="evidence" value="ECO:0007669"/>
    <property type="project" value="TreeGrafter"/>
</dbReference>
<evidence type="ECO:0000259" key="3">
    <source>
        <dbReference type="PROSITE" id="PS50010"/>
    </source>
</evidence>
<feature type="compositionally biased region" description="Low complexity" evidence="1">
    <location>
        <begin position="838"/>
        <end position="857"/>
    </location>
</feature>
<dbReference type="SUPFAM" id="SSF50729">
    <property type="entry name" value="PH domain-like"/>
    <property type="match status" value="1"/>
</dbReference>
<dbReference type="SUPFAM" id="SSF54277">
    <property type="entry name" value="CAD &amp; PB1 domains"/>
    <property type="match status" value="1"/>
</dbReference>
<dbReference type="Pfam" id="PF06395">
    <property type="entry name" value="CDC24"/>
    <property type="match status" value="1"/>
</dbReference>
<feature type="compositionally biased region" description="Low complexity" evidence="1">
    <location>
        <begin position="701"/>
        <end position="712"/>
    </location>
</feature>
<sequence length="992" mass="111876">MEIARPPPPSTNRATSVSLYQQTMSLIEKLYALPRFDFYLFPQGLDSFIDNATLIDPVAVIWACFRLGSPFCHLYNQLRPRKRLQVPELPSVAPPYNNTCKKAVYEFVVACKAELQMEEAELFTISGLYKDDTNEFVKLMKTISIVVQKIEDMGLFPPPRPLPFSLPTYAASEGPSDNRAKLIAEMLNTERTYTADLEKLQRYKRELEVQNIVPRDSLLQLFANLDELLDFQRRFLLQMEATLSFPPAEQRIGQLFMQNEDAFAVYVPFCGNYQFATQIATEQAVQLQRVPDMDPLRELPSYLIKPVQRVCKYPLLLNELIKYSDAATYPFMEELRGGLAAIKRVTDRVNEEKRQEENRRMKRDVIERVEDWKGLNVADFGELLLSEKFPMSTGESERDYDLFLFEHILLCCKDTTKKRKSKKNAKEDSTTYALKGNIYIERIDSVTNEANPAQQKFQLKVFWRDGMDMESFVLRCRNMEQVKLWQDRLDGLIQAERLRKLSLRETNPYTKSTQLHPDIIRGLGRGLLSVKDDEDELADQRYPRGEQRLDAIRSPTGELPPPIQRSKSIPFNYYPNVAPNKPQYPNEPSETSTSLSAAQLRKSAPAKPRSNNMASSSEYSSRSLASRARSSSPSRRRIPRESSPPPPVPDLPMSPTGMSVNGYERSYGERVRERSRSRPREEIPRMPLPPPPQLPLPDPPGSLLSGISTTRVSESRRPSRSQPSDRGYFDGYDDMYGANSFGSRGRGDYASELPPSPPASVPGSPMTRKANMPPPPTLAPRSMTSPYPLTQLSTMQANDPYLQSRGEMRNQQGTGRKGSNAGIAYSYEPVNRNGAGATRTRGISTSSSGTSTTSYTPPNFPLPPTPASSTVKIAPTRNGTFPPPSSAGTSNSSVAPSNMSAPMVKVKMHYGTDMFVVAVPARCTFTELHSKMERKVRLCGAAVPEGKKLRMRYRDEDGDYIMINNTEDVSMAFETGRGGKEREKSFVNIWIL</sequence>
<dbReference type="PROSITE" id="PS50010">
    <property type="entry name" value="DH_2"/>
    <property type="match status" value="1"/>
</dbReference>
<evidence type="ECO:0000313" key="6">
    <source>
        <dbReference type="Proteomes" id="UP000053201"/>
    </source>
</evidence>
<dbReference type="GO" id="GO:0030010">
    <property type="term" value="P:establishment of cell polarity"/>
    <property type="evidence" value="ECO:0007669"/>
    <property type="project" value="TreeGrafter"/>
</dbReference>
<dbReference type="InterPro" id="IPR053026">
    <property type="entry name" value="CDC42_GEF"/>
</dbReference>
<feature type="compositionally biased region" description="Polar residues" evidence="1">
    <location>
        <begin position="886"/>
        <end position="896"/>
    </location>
</feature>
<dbReference type="GO" id="GO:0035556">
    <property type="term" value="P:intracellular signal transduction"/>
    <property type="evidence" value="ECO:0007669"/>
    <property type="project" value="InterPro"/>
</dbReference>
<dbReference type="InterPro" id="IPR011993">
    <property type="entry name" value="PH-like_dom_sf"/>
</dbReference>
<dbReference type="OrthoDB" id="1594986at2759"/>
<protein>
    <recommendedName>
        <fullName evidence="7">DH domain-containing protein</fullName>
    </recommendedName>
</protein>
<dbReference type="GO" id="GO:0000935">
    <property type="term" value="C:division septum"/>
    <property type="evidence" value="ECO:0007669"/>
    <property type="project" value="TreeGrafter"/>
</dbReference>
<evidence type="ECO:0000256" key="1">
    <source>
        <dbReference type="SAM" id="MobiDB-lite"/>
    </source>
</evidence>
<dbReference type="STRING" id="645134.A0A0L0HJ88"/>
<dbReference type="Proteomes" id="UP000053201">
    <property type="component" value="Unassembled WGS sequence"/>
</dbReference>
<organism evidence="5 6">
    <name type="scientific">Spizellomyces punctatus (strain DAOM BR117)</name>
    <dbReference type="NCBI Taxonomy" id="645134"/>
    <lineage>
        <taxon>Eukaryota</taxon>
        <taxon>Fungi</taxon>
        <taxon>Fungi incertae sedis</taxon>
        <taxon>Chytridiomycota</taxon>
        <taxon>Chytridiomycota incertae sedis</taxon>
        <taxon>Chytridiomycetes</taxon>
        <taxon>Spizellomycetales</taxon>
        <taxon>Spizellomycetaceae</taxon>
        <taxon>Spizellomyces</taxon>
    </lineage>
</organism>
<dbReference type="SMART" id="SM00666">
    <property type="entry name" value="PB1"/>
    <property type="match status" value="1"/>
</dbReference>
<dbReference type="VEuPathDB" id="FungiDB:SPPG_03330"/>
<dbReference type="InterPro" id="IPR010481">
    <property type="entry name" value="Cdc24/Scd1_N"/>
</dbReference>
<dbReference type="Pfam" id="PF00621">
    <property type="entry name" value="RhoGEF"/>
    <property type="match status" value="1"/>
</dbReference>
<dbReference type="GO" id="GO:0031106">
    <property type="term" value="P:septin ring organization"/>
    <property type="evidence" value="ECO:0007669"/>
    <property type="project" value="TreeGrafter"/>
</dbReference>
<evidence type="ECO:0000259" key="2">
    <source>
        <dbReference type="PROSITE" id="PS50003"/>
    </source>
</evidence>
<proteinExistence type="predicted"/>
<dbReference type="PANTHER" id="PTHR47339:SF1">
    <property type="entry name" value="CELL DIVISION CONTROL PROTEIN 24"/>
    <property type="match status" value="1"/>
</dbReference>
<feature type="region of interest" description="Disordered" evidence="1">
    <location>
        <begin position="877"/>
        <end position="896"/>
    </location>
</feature>
<feature type="domain" description="DH" evidence="3">
    <location>
        <begin position="178"/>
        <end position="352"/>
    </location>
</feature>
<dbReference type="SMART" id="SM00325">
    <property type="entry name" value="RhoGEF"/>
    <property type="match status" value="1"/>
</dbReference>
<evidence type="ECO:0008006" key="7">
    <source>
        <dbReference type="Google" id="ProtNLM"/>
    </source>
</evidence>
<name>A0A0L0HJ88_SPIPD</name>
<dbReference type="CDD" id="cd05992">
    <property type="entry name" value="PB1"/>
    <property type="match status" value="1"/>
</dbReference>
<feature type="compositionally biased region" description="Low complexity" evidence="1">
    <location>
        <begin position="609"/>
        <end position="633"/>
    </location>
</feature>
<dbReference type="SUPFAM" id="SSF48065">
    <property type="entry name" value="DBL homology domain (DH-domain)"/>
    <property type="match status" value="1"/>
</dbReference>
<dbReference type="InterPro" id="IPR000270">
    <property type="entry name" value="PB1_dom"/>
</dbReference>
<dbReference type="InterPro" id="IPR001849">
    <property type="entry name" value="PH_domain"/>
</dbReference>
<evidence type="ECO:0000259" key="4">
    <source>
        <dbReference type="PROSITE" id="PS51745"/>
    </source>
</evidence>
<feature type="domain" description="PH" evidence="2">
    <location>
        <begin position="376"/>
        <end position="494"/>
    </location>
</feature>
<dbReference type="EMBL" id="KQ257454">
    <property type="protein sequence ID" value="KND01531.1"/>
    <property type="molecule type" value="Genomic_DNA"/>
</dbReference>
<feature type="compositionally biased region" description="Basic and acidic residues" evidence="1">
    <location>
        <begin position="666"/>
        <end position="684"/>
    </location>
</feature>
<dbReference type="Gene3D" id="2.30.29.30">
    <property type="entry name" value="Pleckstrin-homology domain (PH domain)/Phosphotyrosine-binding domain (PTB)"/>
    <property type="match status" value="1"/>
</dbReference>
<dbReference type="Pfam" id="PF15411">
    <property type="entry name" value="PH_10"/>
    <property type="match status" value="1"/>
</dbReference>
<dbReference type="InterPro" id="IPR033511">
    <property type="entry name" value="Cdc24/Scd1_PH_dom"/>
</dbReference>
<feature type="compositionally biased region" description="Pro residues" evidence="1">
    <location>
        <begin position="642"/>
        <end position="652"/>
    </location>
</feature>
<dbReference type="PROSITE" id="PS50003">
    <property type="entry name" value="PH_DOMAIN"/>
    <property type="match status" value="1"/>
</dbReference>